<dbReference type="GO" id="GO:0007034">
    <property type="term" value="P:vacuolar transport"/>
    <property type="evidence" value="ECO:0007669"/>
    <property type="project" value="InterPro"/>
</dbReference>
<evidence type="ECO:0000256" key="5">
    <source>
        <dbReference type="SAM" id="MobiDB-lite"/>
    </source>
</evidence>
<evidence type="ECO:0000256" key="1">
    <source>
        <dbReference type="ARBA" id="ARBA00004141"/>
    </source>
</evidence>
<dbReference type="GO" id="GO:0031398">
    <property type="term" value="P:positive regulation of protein ubiquitination"/>
    <property type="evidence" value="ECO:0007669"/>
    <property type="project" value="TreeGrafter"/>
</dbReference>
<dbReference type="EMBL" id="CACRXK020000100">
    <property type="protein sequence ID" value="CAB3978271.1"/>
    <property type="molecule type" value="Genomic_DNA"/>
</dbReference>
<protein>
    <submittedName>
        <fullName evidence="7">NEDD4 family-interacting 1-like</fullName>
    </submittedName>
</protein>
<dbReference type="CDD" id="cd22212">
    <property type="entry name" value="NDFIP-like"/>
    <property type="match status" value="1"/>
</dbReference>
<dbReference type="GO" id="GO:0050699">
    <property type="term" value="F:WW domain binding"/>
    <property type="evidence" value="ECO:0007669"/>
    <property type="project" value="TreeGrafter"/>
</dbReference>
<dbReference type="GO" id="GO:0005783">
    <property type="term" value="C:endoplasmic reticulum"/>
    <property type="evidence" value="ECO:0007669"/>
    <property type="project" value="TreeGrafter"/>
</dbReference>
<feature type="transmembrane region" description="Helical" evidence="6">
    <location>
        <begin position="137"/>
        <end position="157"/>
    </location>
</feature>
<keyword evidence="3 6" id="KW-1133">Transmembrane helix</keyword>
<proteinExistence type="predicted"/>
<dbReference type="PANTHER" id="PTHR13396:SF5">
    <property type="entry name" value="NEDD4 FAMILY INTERACTING PROTEIN"/>
    <property type="match status" value="1"/>
</dbReference>
<comment type="subcellular location">
    <subcellularLocation>
        <location evidence="1">Membrane</location>
        <topology evidence="1">Multi-pass membrane protein</topology>
    </subcellularLocation>
</comment>
<feature type="region of interest" description="Disordered" evidence="5">
    <location>
        <begin position="1"/>
        <end position="62"/>
    </location>
</feature>
<keyword evidence="4 6" id="KW-0472">Membrane</keyword>
<dbReference type="InterPro" id="IPR019325">
    <property type="entry name" value="NEDD4/Bsd2"/>
</dbReference>
<name>A0A7D9HAV3_PARCT</name>
<feature type="transmembrane region" description="Helical" evidence="6">
    <location>
        <begin position="107"/>
        <end position="130"/>
    </location>
</feature>
<dbReference type="GO" id="GO:0016020">
    <property type="term" value="C:membrane"/>
    <property type="evidence" value="ECO:0007669"/>
    <property type="project" value="UniProtKB-SubCell"/>
</dbReference>
<evidence type="ECO:0000256" key="3">
    <source>
        <dbReference type="ARBA" id="ARBA00022989"/>
    </source>
</evidence>
<dbReference type="OrthoDB" id="10003116at2759"/>
<dbReference type="PANTHER" id="PTHR13396">
    <property type="entry name" value="NEDD4 FAMILY INTERACTING PROTEIN 1/2"/>
    <property type="match status" value="1"/>
</dbReference>
<comment type="caution">
    <text evidence="7">The sequence shown here is derived from an EMBL/GenBank/DDBJ whole genome shotgun (WGS) entry which is preliminary data.</text>
</comment>
<dbReference type="Proteomes" id="UP001152795">
    <property type="component" value="Unassembled WGS sequence"/>
</dbReference>
<evidence type="ECO:0000256" key="4">
    <source>
        <dbReference type="ARBA" id="ARBA00023136"/>
    </source>
</evidence>
<feature type="compositionally biased region" description="Pro residues" evidence="5">
    <location>
        <begin position="32"/>
        <end position="42"/>
    </location>
</feature>
<dbReference type="AlphaFoldDB" id="A0A7D9HAV3"/>
<evidence type="ECO:0000256" key="2">
    <source>
        <dbReference type="ARBA" id="ARBA00022692"/>
    </source>
</evidence>
<gene>
    <name evidence="7" type="ORF">PACLA_8A046077</name>
</gene>
<organism evidence="7 8">
    <name type="scientific">Paramuricea clavata</name>
    <name type="common">Red gorgonian</name>
    <name type="synonym">Violescent sea-whip</name>
    <dbReference type="NCBI Taxonomy" id="317549"/>
    <lineage>
        <taxon>Eukaryota</taxon>
        <taxon>Metazoa</taxon>
        <taxon>Cnidaria</taxon>
        <taxon>Anthozoa</taxon>
        <taxon>Octocorallia</taxon>
        <taxon>Malacalcyonacea</taxon>
        <taxon>Plexauridae</taxon>
        <taxon>Paramuricea</taxon>
    </lineage>
</organism>
<feature type="transmembrane region" description="Helical" evidence="6">
    <location>
        <begin position="169"/>
        <end position="190"/>
    </location>
</feature>
<accession>A0A7D9HAV3</accession>
<keyword evidence="8" id="KW-1185">Reference proteome</keyword>
<dbReference type="GO" id="GO:0048471">
    <property type="term" value="C:perinuclear region of cytoplasm"/>
    <property type="evidence" value="ECO:0007669"/>
    <property type="project" value="TreeGrafter"/>
</dbReference>
<dbReference type="GO" id="GO:0005794">
    <property type="term" value="C:Golgi apparatus"/>
    <property type="evidence" value="ECO:0007669"/>
    <property type="project" value="TreeGrafter"/>
</dbReference>
<dbReference type="GO" id="GO:0030001">
    <property type="term" value="P:metal ion transport"/>
    <property type="evidence" value="ECO:0007669"/>
    <property type="project" value="InterPro"/>
</dbReference>
<evidence type="ECO:0000313" key="8">
    <source>
        <dbReference type="Proteomes" id="UP001152795"/>
    </source>
</evidence>
<evidence type="ECO:0000256" key="6">
    <source>
        <dbReference type="SAM" id="Phobius"/>
    </source>
</evidence>
<dbReference type="Pfam" id="PF10176">
    <property type="entry name" value="NEDD4_Bsd2"/>
    <property type="match status" value="2"/>
</dbReference>
<dbReference type="GO" id="GO:0006511">
    <property type="term" value="P:ubiquitin-dependent protein catabolic process"/>
    <property type="evidence" value="ECO:0007669"/>
    <property type="project" value="TreeGrafter"/>
</dbReference>
<sequence>MSENGGYLRLTESENATESEREPMLNDTAPPASTPSSPPPSYSPSTTHDESPAGESSVNEMPPAYDVAAKLPTYEEAEMTKHSDSRFEPSGLRDRDECSAQLGTDSLFALCFLVALIFNWIGFIFAYCVTDTIAGRYGALSGFGLSLIKWVFILKHSKCCKDLAFEDAWLWWLFALLGWLVFIRGILVYAQVKKSVRAGQAIYIPRYWGLTRTE</sequence>
<reference evidence="7" key="1">
    <citation type="submission" date="2020-04" db="EMBL/GenBank/DDBJ databases">
        <authorList>
            <person name="Alioto T."/>
            <person name="Alioto T."/>
            <person name="Gomez Garrido J."/>
        </authorList>
    </citation>
    <scope>NUCLEOTIDE SEQUENCE</scope>
    <source>
        <strain evidence="7">A484AB</strain>
    </source>
</reference>
<evidence type="ECO:0000313" key="7">
    <source>
        <dbReference type="EMBL" id="CAB3978271.1"/>
    </source>
</evidence>
<keyword evidence="2 6" id="KW-0812">Transmembrane</keyword>